<evidence type="ECO:0000313" key="2">
    <source>
        <dbReference type="Proteomes" id="UP000694391"/>
    </source>
</evidence>
<organism evidence="1 2">
    <name type="scientific">Canis lupus dingo</name>
    <name type="common">dingo</name>
    <dbReference type="NCBI Taxonomy" id="286419"/>
    <lineage>
        <taxon>Eukaryota</taxon>
        <taxon>Metazoa</taxon>
        <taxon>Chordata</taxon>
        <taxon>Craniata</taxon>
        <taxon>Vertebrata</taxon>
        <taxon>Euteleostomi</taxon>
        <taxon>Mammalia</taxon>
        <taxon>Eutheria</taxon>
        <taxon>Laurasiatheria</taxon>
        <taxon>Carnivora</taxon>
        <taxon>Caniformia</taxon>
        <taxon>Canidae</taxon>
        <taxon>Canis</taxon>
    </lineage>
</organism>
<dbReference type="Ensembl" id="ENSCAFT00020008682.1">
    <property type="protein sequence ID" value="ENSCAFP00020007499.1"/>
    <property type="gene ID" value="ENSCAFG00020006068.1"/>
</dbReference>
<keyword evidence="2" id="KW-1185">Reference proteome</keyword>
<name>A0A8C0JYJ4_CANLU</name>
<evidence type="ECO:0000313" key="1">
    <source>
        <dbReference type="Ensembl" id="ENSCAFP00020007499.1"/>
    </source>
</evidence>
<protein>
    <submittedName>
        <fullName evidence="1">Uncharacterized protein</fullName>
    </submittedName>
</protein>
<reference evidence="1" key="2">
    <citation type="submission" date="2025-09" db="UniProtKB">
        <authorList>
            <consortium name="Ensembl"/>
        </authorList>
    </citation>
    <scope>IDENTIFICATION</scope>
</reference>
<dbReference type="AlphaFoldDB" id="A0A8C0JYJ4"/>
<sequence>MLYHHCCQGWTALQQLPHPPTPNSYPPTYNSATIEGTNKYSNIEKFEEGFKINASKNQQNDGMKILNFPWIQKQMKEEDFVLSHIQMKSQDRNC</sequence>
<accession>A0A8C0JYJ4</accession>
<dbReference type="GeneTree" id="ENSGT01150000287574"/>
<reference evidence="1" key="1">
    <citation type="submission" date="2025-08" db="UniProtKB">
        <authorList>
            <consortium name="Ensembl"/>
        </authorList>
    </citation>
    <scope>IDENTIFICATION</scope>
</reference>
<proteinExistence type="predicted"/>
<dbReference type="Proteomes" id="UP000694391">
    <property type="component" value="Unplaced"/>
</dbReference>